<evidence type="ECO:0000256" key="1">
    <source>
        <dbReference type="SAM" id="MobiDB-lite"/>
    </source>
</evidence>
<dbReference type="AlphaFoldDB" id="A0A8H3AQF5"/>
<sequence length="216" mass="24052">MRLRTRASRYVLVGRQVASTSEKRSKPKNEWSAHTAVARAAHYVDEALRGGLLGELAEADNEELLDSEDGNLLSTGSEVEERGSDDTLLSSGDEVDEPMETATSSWGLSEQLIALKTYSIKKNLKLIPEIHAALDGINHRDLEDSVHRGEYEKYADELELLTTRTQAILRRAGPSVPPTQVQTVQSQLLSQHNTARVPIPASPERRQYRKDSRSIH</sequence>
<feature type="region of interest" description="Disordered" evidence="1">
    <location>
        <begin position="63"/>
        <end position="103"/>
    </location>
</feature>
<protein>
    <submittedName>
        <fullName evidence="2">Uncharacterized protein</fullName>
    </submittedName>
</protein>
<proteinExistence type="predicted"/>
<comment type="caution">
    <text evidence="2">The sequence shown here is derived from an EMBL/GenBank/DDBJ whole genome shotgun (WGS) entry which is preliminary data.</text>
</comment>
<accession>A0A8H3AQF5</accession>
<name>A0A8H3AQF5_9AGAM</name>
<dbReference type="EMBL" id="CAJMWS010000363">
    <property type="protein sequence ID" value="CAE6437903.1"/>
    <property type="molecule type" value="Genomic_DNA"/>
</dbReference>
<evidence type="ECO:0000313" key="3">
    <source>
        <dbReference type="Proteomes" id="UP000663846"/>
    </source>
</evidence>
<gene>
    <name evidence="2" type="ORF">RDB_LOCUS123822</name>
</gene>
<evidence type="ECO:0000313" key="2">
    <source>
        <dbReference type="EMBL" id="CAE6437903.1"/>
    </source>
</evidence>
<reference evidence="2" key="1">
    <citation type="submission" date="2021-01" db="EMBL/GenBank/DDBJ databases">
        <authorList>
            <person name="Kaushik A."/>
        </authorList>
    </citation>
    <scope>NUCLEOTIDE SEQUENCE</scope>
    <source>
        <strain evidence="2">AG1-1C</strain>
    </source>
</reference>
<dbReference type="Proteomes" id="UP000663846">
    <property type="component" value="Unassembled WGS sequence"/>
</dbReference>
<organism evidence="2 3">
    <name type="scientific">Rhizoctonia solani</name>
    <dbReference type="NCBI Taxonomy" id="456999"/>
    <lineage>
        <taxon>Eukaryota</taxon>
        <taxon>Fungi</taxon>
        <taxon>Dikarya</taxon>
        <taxon>Basidiomycota</taxon>
        <taxon>Agaricomycotina</taxon>
        <taxon>Agaricomycetes</taxon>
        <taxon>Cantharellales</taxon>
        <taxon>Ceratobasidiaceae</taxon>
        <taxon>Rhizoctonia</taxon>
    </lineage>
</organism>